<reference evidence="3" key="1">
    <citation type="submission" date="2015-11" db="EMBL/GenBank/DDBJ databases">
        <title>SCPP genes in the gar genome.</title>
        <authorList>
            <person name="Kawasaki K."/>
            <person name="Mikami M."/>
            <person name="Ishiyama M."/>
        </authorList>
    </citation>
    <scope>NUCLEOTIDE SEQUENCE</scope>
</reference>
<feature type="region of interest" description="Disordered" evidence="1">
    <location>
        <begin position="145"/>
        <end position="172"/>
    </location>
</feature>
<feature type="compositionally biased region" description="Polar residues" evidence="1">
    <location>
        <begin position="145"/>
        <end position="156"/>
    </location>
</feature>
<gene>
    <name evidence="3" type="primary">scpplpq3</name>
</gene>
<feature type="region of interest" description="Disordered" evidence="1">
    <location>
        <begin position="262"/>
        <end position="288"/>
    </location>
</feature>
<feature type="region of interest" description="Disordered" evidence="1">
    <location>
        <begin position="206"/>
        <end position="227"/>
    </location>
</feature>
<evidence type="ECO:0000256" key="2">
    <source>
        <dbReference type="SAM" id="SignalP"/>
    </source>
</evidence>
<evidence type="ECO:0000313" key="3">
    <source>
        <dbReference type="EMBL" id="AMD08909.1"/>
    </source>
</evidence>
<keyword evidence="2" id="KW-0732">Signal</keyword>
<dbReference type="AlphaFoldDB" id="A0A125R3M1"/>
<feature type="chain" id="PRO_5007179446" evidence="2">
    <location>
        <begin position="18"/>
        <end position="288"/>
    </location>
</feature>
<organism evidence="3">
    <name type="scientific">Lepisosteus oculatus</name>
    <name type="common">Spotted gar</name>
    <dbReference type="NCBI Taxonomy" id="7918"/>
    <lineage>
        <taxon>Eukaryota</taxon>
        <taxon>Metazoa</taxon>
        <taxon>Chordata</taxon>
        <taxon>Craniata</taxon>
        <taxon>Vertebrata</taxon>
        <taxon>Euteleostomi</taxon>
        <taxon>Actinopterygii</taxon>
        <taxon>Neopterygii</taxon>
        <taxon>Holostei</taxon>
        <taxon>Semionotiformes</taxon>
        <taxon>Lepisosteidae</taxon>
        <taxon>Lepisosteus</taxon>
    </lineage>
</organism>
<proteinExistence type="evidence at transcript level"/>
<name>A0A125R3M1_LEPOC</name>
<dbReference type="EMBL" id="KU189289">
    <property type="protein sequence ID" value="AMD08909.1"/>
    <property type="molecule type" value="mRNA"/>
</dbReference>
<feature type="signal peptide" evidence="2">
    <location>
        <begin position="1"/>
        <end position="17"/>
    </location>
</feature>
<sequence>MMKTVVLLVCFIGTNIAFPLYQANIGLSASNSLEILRMNGLGYTTGLDYTGLGQSLALPYVQSLVPQLPQGGGQVLEQVPLAAQSPVGPQVVFQRQGLVSPQFLLPAQAPLHPAVLLPAQSQVFFPPRNVFPVGALPPPVILSSRTGQGQMPQGQSPLDPLVPEQPQQTQPQVVSINPTSMYPRQTQQFQGYPLYNYYQFLRQQSSSSLPTQVPEGTPSEPAILPPTPGPLQRTPLNHEEDIKETQTQAAQESTTVLFPEAYHMPTTPSDQDVNAVTDEPNVASLMEP</sequence>
<protein>
    <submittedName>
        <fullName evidence="3">Secretory calcium-binding phosphosphoprotein proline-glutamine-rich 3</fullName>
    </submittedName>
</protein>
<accession>A0A125R3M1</accession>
<feature type="compositionally biased region" description="Low complexity" evidence="1">
    <location>
        <begin position="162"/>
        <end position="172"/>
    </location>
</feature>
<evidence type="ECO:0000256" key="1">
    <source>
        <dbReference type="SAM" id="MobiDB-lite"/>
    </source>
</evidence>
<feature type="region of interest" description="Disordered" evidence="1">
    <location>
        <begin position="233"/>
        <end position="252"/>
    </location>
</feature>